<organism evidence="2 3">
    <name type="scientific">Solanum pinnatisectum</name>
    <name type="common">tansyleaf nightshade</name>
    <dbReference type="NCBI Taxonomy" id="50273"/>
    <lineage>
        <taxon>Eukaryota</taxon>
        <taxon>Viridiplantae</taxon>
        <taxon>Streptophyta</taxon>
        <taxon>Embryophyta</taxon>
        <taxon>Tracheophyta</taxon>
        <taxon>Spermatophyta</taxon>
        <taxon>Magnoliopsida</taxon>
        <taxon>eudicotyledons</taxon>
        <taxon>Gunneridae</taxon>
        <taxon>Pentapetalae</taxon>
        <taxon>asterids</taxon>
        <taxon>lamiids</taxon>
        <taxon>Solanales</taxon>
        <taxon>Solanaceae</taxon>
        <taxon>Solanoideae</taxon>
        <taxon>Solaneae</taxon>
        <taxon>Solanum</taxon>
    </lineage>
</organism>
<keyword evidence="3" id="KW-1185">Reference proteome</keyword>
<evidence type="ECO:0000313" key="3">
    <source>
        <dbReference type="Proteomes" id="UP001311915"/>
    </source>
</evidence>
<proteinExistence type="predicted"/>
<sequence length="51" mass="5671">MVKREVLIVGGTGFLGKRLVKASLENGHDTYILQCPEIALDIEKIKCLFPL</sequence>
<dbReference type="AlphaFoldDB" id="A0AAV9LV60"/>
<dbReference type="Gene3D" id="3.40.50.720">
    <property type="entry name" value="NAD(P)-binding Rossmann-like Domain"/>
    <property type="match status" value="1"/>
</dbReference>
<gene>
    <name evidence="2" type="ORF">R3W88_021220</name>
</gene>
<dbReference type="EMBL" id="JAWPEI010000004">
    <property type="protein sequence ID" value="KAK4728232.1"/>
    <property type="molecule type" value="Genomic_DNA"/>
</dbReference>
<protein>
    <recommendedName>
        <fullName evidence="1">NAD-dependent epimerase/dehydratase domain-containing protein</fullName>
    </recommendedName>
</protein>
<dbReference type="Proteomes" id="UP001311915">
    <property type="component" value="Unassembled WGS sequence"/>
</dbReference>
<dbReference type="InterPro" id="IPR036291">
    <property type="entry name" value="NAD(P)-bd_dom_sf"/>
</dbReference>
<evidence type="ECO:0000313" key="2">
    <source>
        <dbReference type="EMBL" id="KAK4728232.1"/>
    </source>
</evidence>
<feature type="domain" description="NAD-dependent epimerase/dehydratase" evidence="1">
    <location>
        <begin position="6"/>
        <end position="33"/>
    </location>
</feature>
<reference evidence="2 3" key="1">
    <citation type="submission" date="2023-10" db="EMBL/GenBank/DDBJ databases">
        <title>Genome-Wide Identification Analysis in wild type Solanum Pinnatisectum Reveals Some Genes Defensing Phytophthora Infestans.</title>
        <authorList>
            <person name="Sun C."/>
        </authorList>
    </citation>
    <scope>NUCLEOTIDE SEQUENCE [LARGE SCALE GENOMIC DNA]</scope>
    <source>
        <strain evidence="2">LQN</strain>
        <tissue evidence="2">Leaf</tissue>
    </source>
</reference>
<comment type="caution">
    <text evidence="2">The sequence shown here is derived from an EMBL/GenBank/DDBJ whole genome shotgun (WGS) entry which is preliminary data.</text>
</comment>
<dbReference type="SUPFAM" id="SSF51735">
    <property type="entry name" value="NAD(P)-binding Rossmann-fold domains"/>
    <property type="match status" value="1"/>
</dbReference>
<name>A0AAV9LV60_9SOLN</name>
<evidence type="ECO:0000259" key="1">
    <source>
        <dbReference type="Pfam" id="PF01370"/>
    </source>
</evidence>
<dbReference type="Pfam" id="PF01370">
    <property type="entry name" value="Epimerase"/>
    <property type="match status" value="1"/>
</dbReference>
<dbReference type="InterPro" id="IPR001509">
    <property type="entry name" value="Epimerase_deHydtase"/>
</dbReference>
<accession>A0AAV9LV60</accession>